<accession>A0A0F9XZT1</accession>
<evidence type="ECO:0000313" key="2">
    <source>
        <dbReference type="Proteomes" id="UP000034112"/>
    </source>
</evidence>
<reference evidence="2" key="1">
    <citation type="journal article" date="2015" name="Genome Announc.">
        <title>Draft whole-genome sequence of the biocontrol agent Trichoderma harzianum T6776.</title>
        <authorList>
            <person name="Baroncelli R."/>
            <person name="Piaggeschi G."/>
            <person name="Fiorini L."/>
            <person name="Bertolini E."/>
            <person name="Zapparata A."/>
            <person name="Pe M.E."/>
            <person name="Sarrocco S."/>
            <person name="Vannacci G."/>
        </authorList>
    </citation>
    <scope>NUCLEOTIDE SEQUENCE [LARGE SCALE GENOMIC DNA]</scope>
    <source>
        <strain evidence="2">T6776</strain>
    </source>
</reference>
<dbReference type="OMA" id="TAVYGRW"/>
<protein>
    <submittedName>
        <fullName evidence="1">Uncharacterized protein</fullName>
    </submittedName>
</protein>
<organism evidence="1 2">
    <name type="scientific">Trichoderma harzianum</name>
    <name type="common">Hypocrea lixii</name>
    <dbReference type="NCBI Taxonomy" id="5544"/>
    <lineage>
        <taxon>Eukaryota</taxon>
        <taxon>Fungi</taxon>
        <taxon>Dikarya</taxon>
        <taxon>Ascomycota</taxon>
        <taxon>Pezizomycotina</taxon>
        <taxon>Sordariomycetes</taxon>
        <taxon>Hypocreomycetidae</taxon>
        <taxon>Hypocreales</taxon>
        <taxon>Hypocreaceae</taxon>
        <taxon>Trichoderma</taxon>
    </lineage>
</organism>
<name>A0A0F9XZT1_TRIHA</name>
<dbReference type="OrthoDB" id="5350472at2759"/>
<proteinExistence type="predicted"/>
<dbReference type="AlphaFoldDB" id="A0A0F9XZT1"/>
<comment type="caution">
    <text evidence="1">The sequence shown here is derived from an EMBL/GenBank/DDBJ whole genome shotgun (WGS) entry which is preliminary data.</text>
</comment>
<dbReference type="EMBL" id="JOKZ01000050">
    <property type="protein sequence ID" value="KKP05408.1"/>
    <property type="molecule type" value="Genomic_DNA"/>
</dbReference>
<sequence length="409" mass="46498">MSNPPAQPALLRPFGDPEDPEAENWFRAKFNFEFERKDILKWMKDVASKNNANCPPEELRTDDHFKFLLKIYDQLESLTTGGENYEKPVGPQKRKCHIYRELNPKYGDKKKLFQSKDVSDFLVTSWTNNYDSGPDIRNINLNYWCIYDLIGLFLSLLGSAPPAADRNNYFLPLTAVYARWCSRLAGKLKNKKSQEPSAPGVGPIPTMFQCTWRERKDGNGKKWFFLGASVAGDQFANNPSGKDWQTKVQMERFNMLLQHQQTTMVTTGEFNSTEPELRAGGSGNLWGNCAETYPFVQCMSKFDVTNSNQTVHGLALSKTCIDQKEPLANYTGYADDLIWTSVRPPCNNCAELLNRVQANHDLFAQAFEMDRAPFRNPPAPPQDAEVGEGFVIRDMKEPLIKEMVEVTSN</sequence>
<dbReference type="Proteomes" id="UP000034112">
    <property type="component" value="Unassembled WGS sequence"/>
</dbReference>
<evidence type="ECO:0000313" key="1">
    <source>
        <dbReference type="EMBL" id="KKP05408.1"/>
    </source>
</evidence>
<gene>
    <name evidence="1" type="ORF">THAR02_02513</name>
</gene>